<dbReference type="RefSeq" id="WP_145202313.1">
    <property type="nucleotide sequence ID" value="NZ_CP036434.1"/>
</dbReference>
<keyword evidence="3" id="KW-1185">Reference proteome</keyword>
<accession>A0A518EXS8</accession>
<evidence type="ECO:0008006" key="4">
    <source>
        <dbReference type="Google" id="ProtNLM"/>
    </source>
</evidence>
<reference evidence="2 3" key="1">
    <citation type="submission" date="2019-02" db="EMBL/GenBank/DDBJ databases">
        <title>Deep-cultivation of Planctomycetes and their phenomic and genomic characterization uncovers novel biology.</title>
        <authorList>
            <person name="Wiegand S."/>
            <person name="Jogler M."/>
            <person name="Boedeker C."/>
            <person name="Pinto D."/>
            <person name="Vollmers J."/>
            <person name="Rivas-Marin E."/>
            <person name="Kohn T."/>
            <person name="Peeters S.H."/>
            <person name="Heuer A."/>
            <person name="Rast P."/>
            <person name="Oberbeckmann S."/>
            <person name="Bunk B."/>
            <person name="Jeske O."/>
            <person name="Meyerdierks A."/>
            <person name="Storesund J.E."/>
            <person name="Kallscheuer N."/>
            <person name="Luecker S."/>
            <person name="Lage O.M."/>
            <person name="Pohl T."/>
            <person name="Merkel B.J."/>
            <person name="Hornburger P."/>
            <person name="Mueller R.-W."/>
            <person name="Bruemmer F."/>
            <person name="Labrenz M."/>
            <person name="Spormann A.M."/>
            <person name="Op den Camp H."/>
            <person name="Overmann J."/>
            <person name="Amann R."/>
            <person name="Jetten M.S.M."/>
            <person name="Mascher T."/>
            <person name="Medema M.H."/>
            <person name="Devos D.P."/>
            <person name="Kaster A.-K."/>
            <person name="Ovreas L."/>
            <person name="Rohde M."/>
            <person name="Galperin M.Y."/>
            <person name="Jogler C."/>
        </authorList>
    </citation>
    <scope>NUCLEOTIDE SEQUENCE [LARGE SCALE GENOMIC DNA]</scope>
    <source>
        <strain evidence="2 3">Poly30</strain>
    </source>
</reference>
<sequence length="355" mass="37935" precursor="true">MTLFKTAATLSVPAVALSFLVGFSGSSTDKIAFTPAEGVTVTKTFTTTTTMEMDDMTALMNGGPSPMPEMEMSMEMAQSVTVTDEYVSMADGKPKKLARTFDAIGSDLEMEVNAGGQAQSPNGSGSSPLEGSTVVFTWNAETEEYEIAFAEGEEGDVDLLEGLKENMDLRGLLPKEELAEGDAYDIDLSAFVDILSPGGNLKLEMEIDGEAAGSGMDPEMMTDFSKFFEDLLEGSATGKYVGTRDVDGVKVAVIELNVEIDASADMAELAAESMGDEMPEGIEMSIDHVDVEMSYSGTGELLWNMSKGVIHSFEMNADMEMNMDMGMNMAMGGQEMEISMEMAMSGSVKNTVTTE</sequence>
<evidence type="ECO:0000313" key="2">
    <source>
        <dbReference type="EMBL" id="QDV08888.1"/>
    </source>
</evidence>
<name>A0A518EXS8_9BACT</name>
<evidence type="ECO:0000313" key="3">
    <source>
        <dbReference type="Proteomes" id="UP000320390"/>
    </source>
</evidence>
<gene>
    <name evidence="2" type="ORF">Poly30_44430</name>
</gene>
<dbReference type="Proteomes" id="UP000320390">
    <property type="component" value="Chromosome"/>
</dbReference>
<feature type="chain" id="PRO_5021859682" description="DUF4412 domain-containing protein" evidence="1">
    <location>
        <begin position="17"/>
        <end position="355"/>
    </location>
</feature>
<organism evidence="2 3">
    <name type="scientific">Saltatorellus ferox</name>
    <dbReference type="NCBI Taxonomy" id="2528018"/>
    <lineage>
        <taxon>Bacteria</taxon>
        <taxon>Pseudomonadati</taxon>
        <taxon>Planctomycetota</taxon>
        <taxon>Planctomycetia</taxon>
        <taxon>Planctomycetia incertae sedis</taxon>
        <taxon>Saltatorellus</taxon>
    </lineage>
</organism>
<feature type="signal peptide" evidence="1">
    <location>
        <begin position="1"/>
        <end position="16"/>
    </location>
</feature>
<dbReference type="EMBL" id="CP036434">
    <property type="protein sequence ID" value="QDV08888.1"/>
    <property type="molecule type" value="Genomic_DNA"/>
</dbReference>
<keyword evidence="1" id="KW-0732">Signal</keyword>
<protein>
    <recommendedName>
        <fullName evidence="4">DUF4412 domain-containing protein</fullName>
    </recommendedName>
</protein>
<proteinExistence type="predicted"/>
<dbReference type="OrthoDB" id="9867388at2"/>
<evidence type="ECO:0000256" key="1">
    <source>
        <dbReference type="SAM" id="SignalP"/>
    </source>
</evidence>
<dbReference type="AlphaFoldDB" id="A0A518EXS8"/>